<evidence type="ECO:0000259" key="9">
    <source>
        <dbReference type="PROSITE" id="PS50850"/>
    </source>
</evidence>
<comment type="subcellular location">
    <subcellularLocation>
        <location evidence="8">Cell inner membrane</location>
        <topology evidence="8">Multi-pass membrane protein</topology>
    </subcellularLocation>
    <subcellularLocation>
        <location evidence="1">Cell membrane</location>
        <topology evidence="1">Multi-pass membrane protein</topology>
    </subcellularLocation>
</comment>
<feature type="transmembrane region" description="Helical" evidence="8">
    <location>
        <begin position="137"/>
        <end position="161"/>
    </location>
</feature>
<keyword evidence="7 8" id="KW-0472">Membrane</keyword>
<evidence type="ECO:0000256" key="2">
    <source>
        <dbReference type="ARBA" id="ARBA00006236"/>
    </source>
</evidence>
<gene>
    <name evidence="10" type="ORF">A6J39_003125</name>
</gene>
<dbReference type="SUPFAM" id="SSF103473">
    <property type="entry name" value="MFS general substrate transporter"/>
    <property type="match status" value="1"/>
</dbReference>
<accession>A0AAX0WPQ7</accession>
<evidence type="ECO:0000313" key="11">
    <source>
        <dbReference type="Proteomes" id="UP000192511"/>
    </source>
</evidence>
<feature type="transmembrane region" description="Helical" evidence="8">
    <location>
        <begin position="338"/>
        <end position="363"/>
    </location>
</feature>
<dbReference type="RefSeq" id="WP_019234029.1">
    <property type="nucleotide sequence ID" value="NZ_CAAAHR010000024.1"/>
</dbReference>
<dbReference type="PROSITE" id="PS50850">
    <property type="entry name" value="MFS"/>
    <property type="match status" value="1"/>
</dbReference>
<feature type="transmembrane region" description="Helical" evidence="8">
    <location>
        <begin position="12"/>
        <end position="34"/>
    </location>
</feature>
<keyword evidence="6 8" id="KW-1133">Transmembrane helix</keyword>
<dbReference type="PANTHER" id="PTHR42718:SF35">
    <property type="entry name" value="BLL0718 PROTEIN"/>
    <property type="match status" value="1"/>
</dbReference>
<organism evidence="10 11">
    <name type="scientific">Legionella anisa</name>
    <dbReference type="NCBI Taxonomy" id="28082"/>
    <lineage>
        <taxon>Bacteria</taxon>
        <taxon>Pseudomonadati</taxon>
        <taxon>Pseudomonadota</taxon>
        <taxon>Gammaproteobacteria</taxon>
        <taxon>Legionellales</taxon>
        <taxon>Legionellaceae</taxon>
        <taxon>Legionella</taxon>
    </lineage>
</organism>
<feature type="transmembrane region" description="Helical" evidence="8">
    <location>
        <begin position="251"/>
        <end position="270"/>
    </location>
</feature>
<dbReference type="AlphaFoldDB" id="A0AAX0WPQ7"/>
<evidence type="ECO:0000256" key="8">
    <source>
        <dbReference type="RuleBase" id="RU365088"/>
    </source>
</evidence>
<evidence type="ECO:0000256" key="4">
    <source>
        <dbReference type="ARBA" id="ARBA00022475"/>
    </source>
</evidence>
<feature type="transmembrane region" description="Helical" evidence="8">
    <location>
        <begin position="167"/>
        <end position="187"/>
    </location>
</feature>
<keyword evidence="3 8" id="KW-0813">Transport</keyword>
<dbReference type="PROSITE" id="PS00216">
    <property type="entry name" value="SUGAR_TRANSPORT_1"/>
    <property type="match status" value="1"/>
</dbReference>
<dbReference type="GeneID" id="98064654"/>
<keyword evidence="8" id="KW-0997">Cell inner membrane</keyword>
<name>A0AAX0WPQ7_9GAMM</name>
<keyword evidence="4" id="KW-1003">Cell membrane</keyword>
<dbReference type="GO" id="GO:0042910">
    <property type="term" value="F:xenobiotic transmembrane transporter activity"/>
    <property type="evidence" value="ECO:0007669"/>
    <property type="project" value="InterPro"/>
</dbReference>
<dbReference type="NCBIfam" id="TIGR00710">
    <property type="entry name" value="efflux_Bcr_CflA"/>
    <property type="match status" value="1"/>
</dbReference>
<evidence type="ECO:0000256" key="1">
    <source>
        <dbReference type="ARBA" id="ARBA00004651"/>
    </source>
</evidence>
<dbReference type="CDD" id="cd17320">
    <property type="entry name" value="MFS_MdfA_MDR_like"/>
    <property type="match status" value="1"/>
</dbReference>
<keyword evidence="5 8" id="KW-0812">Transmembrane</keyword>
<dbReference type="GO" id="GO:0005886">
    <property type="term" value="C:plasma membrane"/>
    <property type="evidence" value="ECO:0007669"/>
    <property type="project" value="UniProtKB-SubCell"/>
</dbReference>
<sequence length="394" mass="42411">MNLTNQHSLQLAIVIISCALVSIGQLASVIYLPSLPEITHALHTNSALVGSTLTMYMFFFGISQLIGGALSDIFGRKPVILFGMTIYIVAAVSCATAETITVLLLGRAVEGLGAGCITSVARATLNDSHSGTSLTKAIGYSSIIASLTSMFSPTLGGLIQLISNWRFIFWCLAGYCLIIMVITIYLFEETSPWETRQKARLKDSLFHLYALNSNRQFIKYTLTATLSFAAMSSYYVASPFMLQQGLHLSPVMYSLTFILTSAGFITGSLINQTTILPADRLLSIANMIMTGSLIILTLVAGIGLFNIYTVLVPIVFMTGCIGILYPRGMSAAVAPFKHMAGSAAAVVGCAQMTFSAIGVLIMSHLPKTYPLPMALTLTAISLMVTLIYHCMDKR</sequence>
<dbReference type="PANTHER" id="PTHR42718">
    <property type="entry name" value="MAJOR FACILITATOR SUPERFAMILY MULTIDRUG TRANSPORTER MFSC"/>
    <property type="match status" value="1"/>
</dbReference>
<dbReference type="InterPro" id="IPR005829">
    <property type="entry name" value="Sugar_transporter_CS"/>
</dbReference>
<feature type="transmembrane region" description="Helical" evidence="8">
    <location>
        <begin position="282"/>
        <end position="301"/>
    </location>
</feature>
<evidence type="ECO:0000256" key="5">
    <source>
        <dbReference type="ARBA" id="ARBA00022692"/>
    </source>
</evidence>
<dbReference type="Proteomes" id="UP000192511">
    <property type="component" value="Unassembled WGS sequence"/>
</dbReference>
<feature type="domain" description="Major facilitator superfamily (MFS) profile" evidence="9">
    <location>
        <begin position="12"/>
        <end position="394"/>
    </location>
</feature>
<dbReference type="InterPro" id="IPR036259">
    <property type="entry name" value="MFS_trans_sf"/>
</dbReference>
<evidence type="ECO:0000256" key="7">
    <source>
        <dbReference type="ARBA" id="ARBA00023136"/>
    </source>
</evidence>
<evidence type="ECO:0000256" key="3">
    <source>
        <dbReference type="ARBA" id="ARBA00022448"/>
    </source>
</evidence>
<protein>
    <recommendedName>
        <fullName evidence="8">Bcr/CflA family efflux transporter</fullName>
    </recommendedName>
</protein>
<dbReference type="EMBL" id="NBTX02000004">
    <property type="protein sequence ID" value="PNL60284.1"/>
    <property type="molecule type" value="Genomic_DNA"/>
</dbReference>
<dbReference type="InterPro" id="IPR011701">
    <property type="entry name" value="MFS"/>
</dbReference>
<dbReference type="GO" id="GO:1990961">
    <property type="term" value="P:xenobiotic detoxification by transmembrane export across the plasma membrane"/>
    <property type="evidence" value="ECO:0007669"/>
    <property type="project" value="InterPro"/>
</dbReference>
<feature type="transmembrane region" description="Helical" evidence="8">
    <location>
        <begin position="369"/>
        <end position="388"/>
    </location>
</feature>
<comment type="caution">
    <text evidence="10">The sequence shown here is derived from an EMBL/GenBank/DDBJ whole genome shotgun (WGS) entry which is preliminary data.</text>
</comment>
<reference evidence="10" key="1">
    <citation type="submission" date="2017-12" db="EMBL/GenBank/DDBJ databases">
        <title>FDA dAtabase for Regulatory Grade micrObial Sequences (FDA-ARGOS): Supporting development and validation of Infectious Disease Dx tests.</title>
        <authorList>
            <person name="Kerrigan L."/>
            <person name="Tallon L.J."/>
            <person name="Sadzewicz L."/>
            <person name="Sengamalay N."/>
            <person name="Ott S."/>
            <person name="Godinez A."/>
            <person name="Nagaraj S."/>
            <person name="Vavikolanu K."/>
            <person name="Vyas G."/>
            <person name="Nadendla S."/>
            <person name="Aluvathingal J."/>
            <person name="Sichtig H."/>
        </authorList>
    </citation>
    <scope>NUCLEOTIDE SEQUENCE [LARGE SCALE GENOMIC DNA]</scope>
    <source>
        <strain evidence="10">FDAARGOS_200</strain>
    </source>
</reference>
<comment type="caution">
    <text evidence="8">Lacks conserved residue(s) required for the propagation of feature annotation.</text>
</comment>
<feature type="transmembrane region" description="Helical" evidence="8">
    <location>
        <begin position="46"/>
        <end position="67"/>
    </location>
</feature>
<comment type="similarity">
    <text evidence="2 8">Belongs to the major facilitator superfamily. Bcr/CmlA family.</text>
</comment>
<dbReference type="Gene3D" id="1.20.1720.10">
    <property type="entry name" value="Multidrug resistance protein D"/>
    <property type="match status" value="1"/>
</dbReference>
<evidence type="ECO:0000313" key="10">
    <source>
        <dbReference type="EMBL" id="PNL60284.1"/>
    </source>
</evidence>
<dbReference type="InterPro" id="IPR020846">
    <property type="entry name" value="MFS_dom"/>
</dbReference>
<feature type="transmembrane region" description="Helical" evidence="8">
    <location>
        <begin position="307"/>
        <end position="326"/>
    </location>
</feature>
<keyword evidence="11" id="KW-1185">Reference proteome</keyword>
<dbReference type="Pfam" id="PF07690">
    <property type="entry name" value="MFS_1"/>
    <property type="match status" value="1"/>
</dbReference>
<dbReference type="InterPro" id="IPR004812">
    <property type="entry name" value="Efflux_drug-R_Bcr/CmlA"/>
</dbReference>
<feature type="transmembrane region" description="Helical" evidence="8">
    <location>
        <begin position="79"/>
        <end position="98"/>
    </location>
</feature>
<evidence type="ECO:0000256" key="6">
    <source>
        <dbReference type="ARBA" id="ARBA00022989"/>
    </source>
</evidence>
<proteinExistence type="inferred from homology"/>